<dbReference type="PANTHER" id="PTHR10209">
    <property type="entry name" value="OXIDOREDUCTASE, 2OG-FE II OXYGENASE FAMILY PROTEIN"/>
    <property type="match status" value="1"/>
</dbReference>
<dbReference type="InterPro" id="IPR026992">
    <property type="entry name" value="DIOX_N"/>
</dbReference>
<evidence type="ECO:0000313" key="9">
    <source>
        <dbReference type="Proteomes" id="UP000015453"/>
    </source>
</evidence>
<dbReference type="Gene3D" id="2.60.120.330">
    <property type="entry name" value="B-lactam Antibiotic, Isopenicillin N Synthase, Chain"/>
    <property type="match status" value="1"/>
</dbReference>
<keyword evidence="4 5" id="KW-0408">Iron</keyword>
<name>S8C6T2_9LAMI</name>
<evidence type="ECO:0000313" key="8">
    <source>
        <dbReference type="EMBL" id="EPS60126.1"/>
    </source>
</evidence>
<evidence type="ECO:0000256" key="3">
    <source>
        <dbReference type="ARBA" id="ARBA00023002"/>
    </source>
</evidence>
<sequence>MADSSEFKTSVLNLIDLSSPDIGATVSLLKQACLDSGFFYVINHGIDRKFMDEVFSQSERFFSLPLEEKMKSLRNEKHRGYTPLFDQINSDLSDPGNQTNGDYKESYFIGPEISEDDEPGANRPLRGPNRWPSSGTWQKAVARLIALALDLTADFFDKLELMGTVRLLHYGDEISQPDKGMFGTGAHSDFGFITILAADVFGLQICKDKDAKTQVALIVNLGDMLERWSNSTFRSTLHRVLDTGRERYSIACFVVPHYDCIVEC</sequence>
<evidence type="ECO:0000259" key="7">
    <source>
        <dbReference type="PROSITE" id="PS51471"/>
    </source>
</evidence>
<dbReference type="SUPFAM" id="SSF51197">
    <property type="entry name" value="Clavaminate synthase-like"/>
    <property type="match status" value="1"/>
</dbReference>
<dbReference type="GO" id="GO:0016706">
    <property type="term" value="F:2-oxoglutarate-dependent dioxygenase activity"/>
    <property type="evidence" value="ECO:0007669"/>
    <property type="project" value="UniProtKB-ARBA"/>
</dbReference>
<accession>S8C6T2</accession>
<comment type="similarity">
    <text evidence="1 5">Belongs to the iron/ascorbate-dependent oxidoreductase family.</text>
</comment>
<dbReference type="InterPro" id="IPR027443">
    <property type="entry name" value="IPNS-like_sf"/>
</dbReference>
<feature type="domain" description="Fe2OG dioxygenase" evidence="7">
    <location>
        <begin position="158"/>
        <end position="256"/>
    </location>
</feature>
<proteinExistence type="inferred from homology"/>
<dbReference type="OrthoDB" id="288590at2759"/>
<evidence type="ECO:0000256" key="1">
    <source>
        <dbReference type="ARBA" id="ARBA00008056"/>
    </source>
</evidence>
<organism evidence="8 9">
    <name type="scientific">Genlisea aurea</name>
    <dbReference type="NCBI Taxonomy" id="192259"/>
    <lineage>
        <taxon>Eukaryota</taxon>
        <taxon>Viridiplantae</taxon>
        <taxon>Streptophyta</taxon>
        <taxon>Embryophyta</taxon>
        <taxon>Tracheophyta</taxon>
        <taxon>Spermatophyta</taxon>
        <taxon>Magnoliopsida</taxon>
        <taxon>eudicotyledons</taxon>
        <taxon>Gunneridae</taxon>
        <taxon>Pentapetalae</taxon>
        <taxon>asterids</taxon>
        <taxon>lamiids</taxon>
        <taxon>Lamiales</taxon>
        <taxon>Lentibulariaceae</taxon>
        <taxon>Genlisea</taxon>
    </lineage>
</organism>
<feature type="region of interest" description="Disordered" evidence="6">
    <location>
        <begin position="85"/>
        <end position="132"/>
    </location>
</feature>
<keyword evidence="3 5" id="KW-0560">Oxidoreductase</keyword>
<dbReference type="Pfam" id="PF14226">
    <property type="entry name" value="DIOX_N"/>
    <property type="match status" value="1"/>
</dbReference>
<keyword evidence="2 5" id="KW-0479">Metal-binding</keyword>
<dbReference type="Proteomes" id="UP000015453">
    <property type="component" value="Unassembled WGS sequence"/>
</dbReference>
<dbReference type="GO" id="GO:0046872">
    <property type="term" value="F:metal ion binding"/>
    <property type="evidence" value="ECO:0007669"/>
    <property type="project" value="UniProtKB-KW"/>
</dbReference>
<evidence type="ECO:0000256" key="6">
    <source>
        <dbReference type="SAM" id="MobiDB-lite"/>
    </source>
</evidence>
<dbReference type="PROSITE" id="PS51471">
    <property type="entry name" value="FE2OG_OXY"/>
    <property type="match status" value="1"/>
</dbReference>
<dbReference type="GO" id="GO:0002238">
    <property type="term" value="P:response to molecule of fungal origin"/>
    <property type="evidence" value="ECO:0007669"/>
    <property type="project" value="UniProtKB-ARBA"/>
</dbReference>
<evidence type="ECO:0000256" key="2">
    <source>
        <dbReference type="ARBA" id="ARBA00022723"/>
    </source>
</evidence>
<dbReference type="PANTHER" id="PTHR10209:SF867">
    <property type="entry name" value="2-OXOGLUTARATE (2OG) AND FE(II)-DEPENDENT OXYGENASE SUPERFAMILY PROTEIN"/>
    <property type="match status" value="1"/>
</dbReference>
<keyword evidence="9" id="KW-1185">Reference proteome</keyword>
<reference evidence="8 9" key="1">
    <citation type="journal article" date="2013" name="BMC Genomics">
        <title>The miniature genome of a carnivorous plant Genlisea aurea contains a low number of genes and short non-coding sequences.</title>
        <authorList>
            <person name="Leushkin E.V."/>
            <person name="Sutormin R.A."/>
            <person name="Nabieva E.R."/>
            <person name="Penin A.A."/>
            <person name="Kondrashov A.S."/>
            <person name="Logacheva M.D."/>
        </authorList>
    </citation>
    <scope>NUCLEOTIDE SEQUENCE [LARGE SCALE GENOMIC DNA]</scope>
</reference>
<dbReference type="AlphaFoldDB" id="S8C6T2"/>
<feature type="compositionally biased region" description="Polar residues" evidence="6">
    <location>
        <begin position="87"/>
        <end position="101"/>
    </location>
</feature>
<dbReference type="InterPro" id="IPR044861">
    <property type="entry name" value="IPNS-like_FE2OG_OXY"/>
</dbReference>
<gene>
    <name evidence="8" type="ORF">M569_14678</name>
</gene>
<dbReference type="Pfam" id="PF03171">
    <property type="entry name" value="2OG-FeII_Oxy"/>
    <property type="match status" value="1"/>
</dbReference>
<evidence type="ECO:0000256" key="4">
    <source>
        <dbReference type="ARBA" id="ARBA00023004"/>
    </source>
</evidence>
<dbReference type="EMBL" id="AUSU01007801">
    <property type="protein sequence ID" value="EPS60126.1"/>
    <property type="molecule type" value="Genomic_DNA"/>
</dbReference>
<comment type="caution">
    <text evidence="8">The sequence shown here is derived from an EMBL/GenBank/DDBJ whole genome shotgun (WGS) entry which is preliminary data.</text>
</comment>
<dbReference type="GO" id="GO:0009805">
    <property type="term" value="P:coumarin biosynthetic process"/>
    <property type="evidence" value="ECO:0007669"/>
    <property type="project" value="UniProtKB-ARBA"/>
</dbReference>
<protein>
    <recommendedName>
        <fullName evidence="7">Fe2OG dioxygenase domain-containing protein</fullName>
    </recommendedName>
</protein>
<dbReference type="InterPro" id="IPR005123">
    <property type="entry name" value="Oxoglu/Fe-dep_dioxygenase_dom"/>
</dbReference>
<evidence type="ECO:0000256" key="5">
    <source>
        <dbReference type="RuleBase" id="RU003682"/>
    </source>
</evidence>